<dbReference type="EMBL" id="JAVRBK010000007">
    <property type="protein sequence ID" value="KAK5640763.1"/>
    <property type="molecule type" value="Genomic_DNA"/>
</dbReference>
<reference evidence="2 3" key="2">
    <citation type="journal article" date="2024" name="Insects">
        <title>An Improved Chromosome-Level Genome Assembly of the Firefly Pyrocoelia pectoralis.</title>
        <authorList>
            <person name="Fu X."/>
            <person name="Meyer-Rochow V.B."/>
            <person name="Ballantyne L."/>
            <person name="Zhu X."/>
        </authorList>
    </citation>
    <scope>NUCLEOTIDE SEQUENCE [LARGE SCALE GENOMIC DNA]</scope>
    <source>
        <strain evidence="2">XCY_ONT2</strain>
    </source>
</reference>
<accession>A0AAN7ZTH3</accession>
<evidence type="ECO:0000313" key="2">
    <source>
        <dbReference type="EMBL" id="KAK5647751.1"/>
    </source>
</evidence>
<reference evidence="2" key="1">
    <citation type="submission" date="2023-06" db="EMBL/GenBank/DDBJ databases">
        <authorList>
            <person name="Fu X."/>
            <person name="Zhu X."/>
        </authorList>
    </citation>
    <scope>NUCLEOTIDE SEQUENCE</scope>
    <source>
        <strain evidence="2">XCY_ONT2</strain>
        <tissue evidence="2">Whole body</tissue>
    </source>
</reference>
<keyword evidence="3" id="KW-1185">Reference proteome</keyword>
<name>A0AAN7ZTH3_9COLE</name>
<dbReference type="EMBL" id="JAVRBK010000002">
    <property type="protein sequence ID" value="KAK5647751.1"/>
    <property type="molecule type" value="Genomic_DNA"/>
</dbReference>
<comment type="caution">
    <text evidence="2">The sequence shown here is derived from an EMBL/GenBank/DDBJ whole genome shotgun (WGS) entry which is preliminary data.</text>
</comment>
<proteinExistence type="predicted"/>
<dbReference type="Proteomes" id="UP001329430">
    <property type="component" value="Chromosome 2"/>
</dbReference>
<dbReference type="AlphaFoldDB" id="A0AAN7ZTH3"/>
<protein>
    <submittedName>
        <fullName evidence="2">Uncharacterized protein</fullName>
    </submittedName>
</protein>
<sequence length="226" mass="26045">MNEDSDSFFEKIENELNVKIPGHLKHLLSLHGFANNLSLGDLSDTDILEIEHFTKTQLKSVIKKEEINKYLGLFTDNTDNFVIFGGEKKLLLKIKEHVNKKNSFQEKLINVANKASKRPRSDKNITENVENRDTPVTVENINEERLCLTRLVKKNIKECVKNLDDKKQRLILSQIEDSNYNCELDGNGNLFALISCVLCKLKLKVIDHYSLQFLSTYNIDIKFAFV</sequence>
<organism evidence="2 3">
    <name type="scientific">Pyrocoelia pectoralis</name>
    <dbReference type="NCBI Taxonomy" id="417401"/>
    <lineage>
        <taxon>Eukaryota</taxon>
        <taxon>Metazoa</taxon>
        <taxon>Ecdysozoa</taxon>
        <taxon>Arthropoda</taxon>
        <taxon>Hexapoda</taxon>
        <taxon>Insecta</taxon>
        <taxon>Pterygota</taxon>
        <taxon>Neoptera</taxon>
        <taxon>Endopterygota</taxon>
        <taxon>Coleoptera</taxon>
        <taxon>Polyphaga</taxon>
        <taxon>Elateriformia</taxon>
        <taxon>Elateroidea</taxon>
        <taxon>Lampyridae</taxon>
        <taxon>Lampyrinae</taxon>
        <taxon>Pyrocoelia</taxon>
    </lineage>
</organism>
<evidence type="ECO:0000313" key="3">
    <source>
        <dbReference type="Proteomes" id="UP001329430"/>
    </source>
</evidence>
<evidence type="ECO:0000313" key="1">
    <source>
        <dbReference type="EMBL" id="KAK5640763.1"/>
    </source>
</evidence>
<dbReference type="Proteomes" id="UP001329430">
    <property type="component" value="Chromosome 7"/>
</dbReference>
<gene>
    <name evidence="2" type="ORF">RI129_002643</name>
    <name evidence="1" type="ORF">RI129_009310</name>
</gene>